<comment type="caution">
    <text evidence="9">The sequence shown here is derived from an EMBL/GenBank/DDBJ whole genome shotgun (WGS) entry which is preliminary data.</text>
</comment>
<evidence type="ECO:0000313" key="9">
    <source>
        <dbReference type="EMBL" id="OMP08269.1"/>
    </source>
</evidence>
<gene>
    <name evidence="9" type="ORF">COLO4_06631</name>
</gene>
<evidence type="ECO:0000256" key="5">
    <source>
        <dbReference type="ARBA" id="ARBA00051067"/>
    </source>
</evidence>
<evidence type="ECO:0000256" key="1">
    <source>
        <dbReference type="ARBA" id="ARBA00004721"/>
    </source>
</evidence>
<evidence type="ECO:0000256" key="7">
    <source>
        <dbReference type="ARBA" id="ARBA00093212"/>
    </source>
</evidence>
<dbReference type="SUPFAM" id="SSF53474">
    <property type="entry name" value="alpha/beta-Hydrolases"/>
    <property type="match status" value="1"/>
</dbReference>
<dbReference type="STRING" id="93759.A0A1R3KMI7"/>
<protein>
    <recommendedName>
        <fullName evidence="2">soluble epoxide hydrolase</fullName>
        <ecNumber evidence="2">3.3.2.10</ecNumber>
    </recommendedName>
</protein>
<dbReference type="Pfam" id="PF00561">
    <property type="entry name" value="Abhydrolase_1"/>
    <property type="match status" value="1"/>
</dbReference>
<dbReference type="FunFam" id="3.40.50.1820:FF:000161">
    <property type="entry name" value="Epoxide hydrolase"/>
    <property type="match status" value="1"/>
</dbReference>
<dbReference type="Gene3D" id="3.40.50.1820">
    <property type="entry name" value="alpha/beta hydrolase"/>
    <property type="match status" value="1"/>
</dbReference>
<sequence>MEGIEHKTVKVNGINMHVAEKGQGPVILFLHGFPELWYSWRHQIIVLSALGYRAVAPDLRGYGDTNAPEEITAYTCFHVVGDLIELLQAIAPDQEKVLVVGHDWGASIAWYLSLFRPDKVKALFNMSVPLNPAGRQIKPLDAWRAIYGNDYYMCRFQEPGEIEAEFAEIGTERVVKEILTYRVAGPLMLPKGNLFQRSADTPITLPCWLSEEEVNYYITKFDNKGFTGGINYYRNLNRNWELTAPWSGCEIKVPVKFIVGDQDLVYHMPGVKEFIHNGGFKKMVPLLQQVIVMEGVGHFINMEKADEINNHIYDFFRQFK</sequence>
<name>A0A1R3KMI7_9ROSI</name>
<dbReference type="PRINTS" id="PR00111">
    <property type="entry name" value="ABHYDROLASE"/>
</dbReference>
<accession>A0A1R3KMI7</accession>
<dbReference type="PANTHER" id="PTHR43329">
    <property type="entry name" value="EPOXIDE HYDROLASE"/>
    <property type="match status" value="1"/>
</dbReference>
<dbReference type="OrthoDB" id="7130006at2759"/>
<keyword evidence="3 9" id="KW-0378">Hydrolase</keyword>
<dbReference type="InterPro" id="IPR000639">
    <property type="entry name" value="Epox_hydrolase-like"/>
</dbReference>
<dbReference type="PRINTS" id="PR00412">
    <property type="entry name" value="EPOXHYDRLASE"/>
</dbReference>
<comment type="similarity">
    <text evidence="4">Belongs to the AB hydrolase superfamily. Epoxide hydrolase family.</text>
</comment>
<dbReference type="EMBL" id="AWUE01012825">
    <property type="protein sequence ID" value="OMP08269.1"/>
    <property type="molecule type" value="Genomic_DNA"/>
</dbReference>
<evidence type="ECO:0000259" key="8">
    <source>
        <dbReference type="Pfam" id="PF00561"/>
    </source>
</evidence>
<comment type="function">
    <text evidence="6">Epoxide hydrolase involved in the biosynthesis of cucurbitacin and mogroside tetracyclic triterpene natural products (e.g. siamenoside I and mogrosides IV, V and VI). Cucurbitacins have cytotoxic properties and exhibit deterrent taste as a defense barrier against herbivores. Mogrosides are nonsugar highly oxygenated compounds used as high-intensity zero-calorie sweeteners; they also possess pharmacological properties such as regulating immunity, lowering blood sugar and lipid levels, protecting the liver, and acting as antioxidants and antitumor agents. Catalyzes the hydrolysis of aromatic epoxide-containing substrates, such as the conversion of 24,25-epoxycucurbitadienol to 24,25-dihydroxycucurbitadienol.</text>
</comment>
<comment type="catalytic activity">
    <reaction evidence="7">
        <text>(24S)-24,25-epoxycucurbitadienol + H2O = (24R)-24,25-dihydroxycucurbitadienol</text>
        <dbReference type="Rhea" id="RHEA:81855"/>
        <dbReference type="ChEBI" id="CHEBI:15377"/>
        <dbReference type="ChEBI" id="CHEBI:229949"/>
        <dbReference type="ChEBI" id="CHEBI:229950"/>
    </reaction>
    <physiologicalReaction direction="left-to-right" evidence="7">
        <dbReference type="Rhea" id="RHEA:81856"/>
    </physiologicalReaction>
</comment>
<feature type="domain" description="AB hydrolase-1" evidence="8">
    <location>
        <begin position="25"/>
        <end position="304"/>
    </location>
</feature>
<evidence type="ECO:0000256" key="2">
    <source>
        <dbReference type="ARBA" id="ARBA00013006"/>
    </source>
</evidence>
<evidence type="ECO:0000313" key="10">
    <source>
        <dbReference type="Proteomes" id="UP000187203"/>
    </source>
</evidence>
<evidence type="ECO:0000256" key="4">
    <source>
        <dbReference type="ARBA" id="ARBA00038334"/>
    </source>
</evidence>
<evidence type="ECO:0000256" key="6">
    <source>
        <dbReference type="ARBA" id="ARBA00058358"/>
    </source>
</evidence>
<dbReference type="GO" id="GO:0004301">
    <property type="term" value="F:epoxide hydrolase activity"/>
    <property type="evidence" value="ECO:0007669"/>
    <property type="project" value="UniProtKB-EC"/>
</dbReference>
<reference evidence="10" key="1">
    <citation type="submission" date="2013-09" db="EMBL/GenBank/DDBJ databases">
        <title>Corchorus olitorius genome sequencing.</title>
        <authorList>
            <person name="Alam M."/>
            <person name="Haque M.S."/>
            <person name="Islam M.S."/>
            <person name="Emdad E.M."/>
            <person name="Islam M.M."/>
            <person name="Ahmed B."/>
            <person name="Halim A."/>
            <person name="Hossen Q.M.M."/>
            <person name="Hossain M.Z."/>
            <person name="Ahmed R."/>
            <person name="Khan M.M."/>
            <person name="Islam R."/>
            <person name="Rashid M.M."/>
            <person name="Khan S.A."/>
            <person name="Rahman M.S."/>
            <person name="Alam M."/>
            <person name="Yahiya A.S."/>
            <person name="Khan M.S."/>
            <person name="Azam M.S."/>
            <person name="Haque T."/>
            <person name="Lashkar M.Z.H."/>
            <person name="Akhand A.I."/>
            <person name="Morshed G."/>
            <person name="Roy S."/>
            <person name="Uddin K.S."/>
            <person name="Rabeya T."/>
            <person name="Hossain A.S."/>
            <person name="Chowdhury A."/>
            <person name="Snigdha A.R."/>
            <person name="Mortoza M.S."/>
            <person name="Matin S.A."/>
            <person name="Hoque S.M.E."/>
            <person name="Islam M.K."/>
            <person name="Roy D.K."/>
            <person name="Haider R."/>
            <person name="Moosa M.M."/>
            <person name="Elias S.M."/>
            <person name="Hasan A.M."/>
            <person name="Jahan S."/>
            <person name="Shafiuddin M."/>
            <person name="Mahmood N."/>
            <person name="Shommy N.S."/>
        </authorList>
    </citation>
    <scope>NUCLEOTIDE SEQUENCE [LARGE SCALE GENOMIC DNA]</scope>
    <source>
        <strain evidence="10">cv. O-4</strain>
    </source>
</reference>
<comment type="pathway">
    <text evidence="1">Secondary metabolite biosynthesis; terpenoid biosynthesis.</text>
</comment>
<comment type="catalytic activity">
    <reaction evidence="5">
        <text>an epoxide + H2O = an ethanediol</text>
        <dbReference type="Rhea" id="RHEA:19037"/>
        <dbReference type="ChEBI" id="CHEBI:15377"/>
        <dbReference type="ChEBI" id="CHEBI:32955"/>
        <dbReference type="ChEBI" id="CHEBI:140594"/>
        <dbReference type="EC" id="3.3.2.10"/>
    </reaction>
    <physiologicalReaction direction="left-to-right" evidence="5">
        <dbReference type="Rhea" id="RHEA:19038"/>
    </physiologicalReaction>
</comment>
<dbReference type="InterPro" id="IPR029058">
    <property type="entry name" value="AB_hydrolase_fold"/>
</dbReference>
<dbReference type="AlphaFoldDB" id="A0A1R3KMI7"/>
<dbReference type="EC" id="3.3.2.10" evidence="2"/>
<proteinExistence type="inferred from homology"/>
<dbReference type="InterPro" id="IPR000073">
    <property type="entry name" value="AB_hydrolase_1"/>
</dbReference>
<evidence type="ECO:0000256" key="3">
    <source>
        <dbReference type="ARBA" id="ARBA00022801"/>
    </source>
</evidence>
<dbReference type="Proteomes" id="UP000187203">
    <property type="component" value="Unassembled WGS sequence"/>
</dbReference>
<organism evidence="9 10">
    <name type="scientific">Corchorus olitorius</name>
    <dbReference type="NCBI Taxonomy" id="93759"/>
    <lineage>
        <taxon>Eukaryota</taxon>
        <taxon>Viridiplantae</taxon>
        <taxon>Streptophyta</taxon>
        <taxon>Embryophyta</taxon>
        <taxon>Tracheophyta</taxon>
        <taxon>Spermatophyta</taxon>
        <taxon>Magnoliopsida</taxon>
        <taxon>eudicotyledons</taxon>
        <taxon>Gunneridae</taxon>
        <taxon>Pentapetalae</taxon>
        <taxon>rosids</taxon>
        <taxon>malvids</taxon>
        <taxon>Malvales</taxon>
        <taxon>Malvaceae</taxon>
        <taxon>Grewioideae</taxon>
        <taxon>Apeibeae</taxon>
        <taxon>Corchorus</taxon>
    </lineage>
</organism>
<keyword evidence="10" id="KW-1185">Reference proteome</keyword>